<evidence type="ECO:0000313" key="6">
    <source>
        <dbReference type="Proteomes" id="UP000719500"/>
    </source>
</evidence>
<sequence length="259" mass="28713">MDHTDRFTGRQEDYQAGRPSYAQGLLDWLETLYTPPGDFAAADVGSGTGKLSAQLLAAGFRVCGVEPNRDMRSAAESLLGADPRFTSRNGTDRDTGLPDRSVDFVTAAQAFHWFDGGAFARECRRILRPGGQVYLIWNIRTDAPVNQALAGLFRVHCPDFRGFSGGMAEDDPRIRAFFGGRYEKRRFPNPLTLDRDRFLRRCFSSSYSLREGDAGYPAYLAALEDLFGQFSQNGLLLQPNETLVYAGAPAVEAPERSTY</sequence>
<keyword evidence="6" id="KW-1185">Reference proteome</keyword>
<comment type="caution">
    <text evidence="5">The sequence shown here is derived from an EMBL/GenBank/DDBJ whole genome shotgun (WGS) entry which is preliminary data.</text>
</comment>
<organism evidence="5 6">
    <name type="scientific">Oscillibacter valericigenes</name>
    <dbReference type="NCBI Taxonomy" id="351091"/>
    <lineage>
        <taxon>Bacteria</taxon>
        <taxon>Bacillati</taxon>
        <taxon>Bacillota</taxon>
        <taxon>Clostridia</taxon>
        <taxon>Eubacteriales</taxon>
        <taxon>Oscillospiraceae</taxon>
        <taxon>Oscillibacter</taxon>
    </lineage>
</organism>
<dbReference type="PANTHER" id="PTHR44942">
    <property type="entry name" value="METHYLTRANSF_11 DOMAIN-CONTAINING PROTEIN"/>
    <property type="match status" value="1"/>
</dbReference>
<accession>A0ABS2FWQ1</accession>
<feature type="domain" description="Methyltransferase type 11" evidence="4">
    <location>
        <begin position="43"/>
        <end position="134"/>
    </location>
</feature>
<dbReference type="InterPro" id="IPR029063">
    <property type="entry name" value="SAM-dependent_MTases_sf"/>
</dbReference>
<dbReference type="Proteomes" id="UP000719500">
    <property type="component" value="Unassembled WGS sequence"/>
</dbReference>
<dbReference type="GO" id="GO:0008168">
    <property type="term" value="F:methyltransferase activity"/>
    <property type="evidence" value="ECO:0007669"/>
    <property type="project" value="UniProtKB-KW"/>
</dbReference>
<gene>
    <name evidence="5" type="ORF">H9X91_07600</name>
</gene>
<reference evidence="5 6" key="1">
    <citation type="journal article" date="2021" name="Sci. Rep.">
        <title>The distribution of antibiotic resistance genes in chicken gut microbiota commensals.</title>
        <authorList>
            <person name="Juricova H."/>
            <person name="Matiasovicova J."/>
            <person name="Kubasova T."/>
            <person name="Cejkova D."/>
            <person name="Rychlik I."/>
        </authorList>
    </citation>
    <scope>NUCLEOTIDE SEQUENCE [LARGE SCALE GENOMIC DNA]</scope>
    <source>
        <strain evidence="5 6">An411</strain>
    </source>
</reference>
<dbReference type="InterPro" id="IPR013216">
    <property type="entry name" value="Methyltransf_11"/>
</dbReference>
<dbReference type="EMBL" id="JACSNX010000008">
    <property type="protein sequence ID" value="MBM6851300.1"/>
    <property type="molecule type" value="Genomic_DNA"/>
</dbReference>
<proteinExistence type="inferred from homology"/>
<name>A0ABS2FWQ1_9FIRM</name>
<dbReference type="SUPFAM" id="SSF53335">
    <property type="entry name" value="S-adenosyl-L-methionine-dependent methyltransferases"/>
    <property type="match status" value="1"/>
</dbReference>
<keyword evidence="2 5" id="KW-0489">Methyltransferase</keyword>
<comment type="similarity">
    <text evidence="1">Belongs to the methyltransferase superfamily.</text>
</comment>
<evidence type="ECO:0000256" key="2">
    <source>
        <dbReference type="ARBA" id="ARBA00022603"/>
    </source>
</evidence>
<evidence type="ECO:0000256" key="3">
    <source>
        <dbReference type="ARBA" id="ARBA00022679"/>
    </source>
</evidence>
<evidence type="ECO:0000313" key="5">
    <source>
        <dbReference type="EMBL" id="MBM6851300.1"/>
    </source>
</evidence>
<protein>
    <submittedName>
        <fullName evidence="5">Methyltransferase domain-containing protein</fullName>
    </submittedName>
</protein>
<evidence type="ECO:0000259" key="4">
    <source>
        <dbReference type="Pfam" id="PF08241"/>
    </source>
</evidence>
<keyword evidence="3" id="KW-0808">Transferase</keyword>
<dbReference type="Gene3D" id="3.40.50.150">
    <property type="entry name" value="Vaccinia Virus protein VP39"/>
    <property type="match status" value="1"/>
</dbReference>
<dbReference type="InterPro" id="IPR051052">
    <property type="entry name" value="Diverse_substrate_MTase"/>
</dbReference>
<dbReference type="CDD" id="cd02440">
    <property type="entry name" value="AdoMet_MTases"/>
    <property type="match status" value="1"/>
</dbReference>
<dbReference type="PANTHER" id="PTHR44942:SF4">
    <property type="entry name" value="METHYLTRANSFERASE TYPE 11 DOMAIN-CONTAINING PROTEIN"/>
    <property type="match status" value="1"/>
</dbReference>
<dbReference type="RefSeq" id="WP_204804033.1">
    <property type="nucleotide sequence ID" value="NZ_JACSNX010000008.1"/>
</dbReference>
<dbReference type="Pfam" id="PF08241">
    <property type="entry name" value="Methyltransf_11"/>
    <property type="match status" value="1"/>
</dbReference>
<evidence type="ECO:0000256" key="1">
    <source>
        <dbReference type="ARBA" id="ARBA00008361"/>
    </source>
</evidence>
<dbReference type="GO" id="GO:0032259">
    <property type="term" value="P:methylation"/>
    <property type="evidence" value="ECO:0007669"/>
    <property type="project" value="UniProtKB-KW"/>
</dbReference>